<dbReference type="EMBL" id="BAAAZP010000140">
    <property type="protein sequence ID" value="GAA3693775.1"/>
    <property type="molecule type" value="Genomic_DNA"/>
</dbReference>
<evidence type="ECO:0000313" key="1">
    <source>
        <dbReference type="EMBL" id="GAA3693775.1"/>
    </source>
</evidence>
<accession>A0ABP7CNX8</accession>
<dbReference type="Proteomes" id="UP001500902">
    <property type="component" value="Unassembled WGS sequence"/>
</dbReference>
<organism evidence="1 2">
    <name type="scientific">Nonomuraea antimicrobica</name>
    <dbReference type="NCBI Taxonomy" id="561173"/>
    <lineage>
        <taxon>Bacteria</taxon>
        <taxon>Bacillati</taxon>
        <taxon>Actinomycetota</taxon>
        <taxon>Actinomycetes</taxon>
        <taxon>Streptosporangiales</taxon>
        <taxon>Streptosporangiaceae</taxon>
        <taxon>Nonomuraea</taxon>
    </lineage>
</organism>
<evidence type="ECO:0000313" key="2">
    <source>
        <dbReference type="Proteomes" id="UP001500902"/>
    </source>
</evidence>
<protein>
    <submittedName>
        <fullName evidence="1">Uncharacterized protein</fullName>
    </submittedName>
</protein>
<gene>
    <name evidence="1" type="ORF">GCM10022224_069060</name>
</gene>
<sequence length="80" mass="8605">MIFCMTGPFIGVVVVRHPGVERAGRGSTRIDPDSGKFFPADSAQPRTAPIAVMIGMDRPVVTSTAPRARRLPVSYVTAYT</sequence>
<keyword evidence="2" id="KW-1185">Reference proteome</keyword>
<reference evidence="2" key="1">
    <citation type="journal article" date="2019" name="Int. J. Syst. Evol. Microbiol.">
        <title>The Global Catalogue of Microorganisms (GCM) 10K type strain sequencing project: providing services to taxonomists for standard genome sequencing and annotation.</title>
        <authorList>
            <consortium name="The Broad Institute Genomics Platform"/>
            <consortium name="The Broad Institute Genome Sequencing Center for Infectious Disease"/>
            <person name="Wu L."/>
            <person name="Ma J."/>
        </authorList>
    </citation>
    <scope>NUCLEOTIDE SEQUENCE [LARGE SCALE GENOMIC DNA]</scope>
    <source>
        <strain evidence="2">JCM 16904</strain>
    </source>
</reference>
<comment type="caution">
    <text evidence="1">The sequence shown here is derived from an EMBL/GenBank/DDBJ whole genome shotgun (WGS) entry which is preliminary data.</text>
</comment>
<proteinExistence type="predicted"/>
<name>A0ABP7CNX8_9ACTN</name>